<evidence type="ECO:0000256" key="2">
    <source>
        <dbReference type="SAM" id="MobiDB-lite"/>
    </source>
</evidence>
<dbReference type="PANTHER" id="PTHR12783:SF5">
    <property type="entry name" value="RALA-BINDING PROTEIN 1"/>
    <property type="match status" value="1"/>
</dbReference>
<evidence type="ECO:0000256" key="1">
    <source>
        <dbReference type="SAM" id="Coils"/>
    </source>
</evidence>
<accession>A0ABD2PF63</accession>
<name>A0ABD2PF63_9CUCU</name>
<dbReference type="InterPro" id="IPR008936">
    <property type="entry name" value="Rho_GTPase_activation_prot"/>
</dbReference>
<proteinExistence type="predicted"/>
<feature type="compositionally biased region" description="Basic and acidic residues" evidence="2">
    <location>
        <begin position="90"/>
        <end position="124"/>
    </location>
</feature>
<dbReference type="PANTHER" id="PTHR12783">
    <property type="entry name" value="RALA BINDING PROTEIN 1 RALBP1"/>
    <property type="match status" value="1"/>
</dbReference>
<dbReference type="SMART" id="SM00324">
    <property type="entry name" value="RhoGAP"/>
    <property type="match status" value="1"/>
</dbReference>
<dbReference type="EMBL" id="JABFTP020000186">
    <property type="protein sequence ID" value="KAL3289648.1"/>
    <property type="molecule type" value="Genomic_DNA"/>
</dbReference>
<feature type="compositionally biased region" description="Basic residues" evidence="2">
    <location>
        <begin position="74"/>
        <end position="83"/>
    </location>
</feature>
<organism evidence="4 5">
    <name type="scientific">Cryptolaemus montrouzieri</name>
    <dbReference type="NCBI Taxonomy" id="559131"/>
    <lineage>
        <taxon>Eukaryota</taxon>
        <taxon>Metazoa</taxon>
        <taxon>Ecdysozoa</taxon>
        <taxon>Arthropoda</taxon>
        <taxon>Hexapoda</taxon>
        <taxon>Insecta</taxon>
        <taxon>Pterygota</taxon>
        <taxon>Neoptera</taxon>
        <taxon>Endopterygota</taxon>
        <taxon>Coleoptera</taxon>
        <taxon>Polyphaga</taxon>
        <taxon>Cucujiformia</taxon>
        <taxon>Coccinelloidea</taxon>
        <taxon>Coccinellidae</taxon>
        <taxon>Scymninae</taxon>
        <taxon>Scymnini</taxon>
        <taxon>Cryptolaemus</taxon>
    </lineage>
</organism>
<dbReference type="Proteomes" id="UP001516400">
    <property type="component" value="Unassembled WGS sequence"/>
</dbReference>
<keyword evidence="1" id="KW-0175">Coiled coil</keyword>
<sequence>MDFDSPDVMKDFPGLYATELNKKCKDDSDFSDDTAKNEALIGKKKDKKDKKDKEKGYAALEGESSGDENSKSRSPSKYKKSKSFKFTSSKSKERRDKSREKDSCDKKKEKDKKQDKKVEKERGKTDKHKKVKSGDENCSLADALPIFGVNLDLAVERSKCHDGIDIPLPVRECIDYLETVGIYFEGIYKVSGTKSKVIQIRKLFNNREKVNLFDYDVPTSTSLLKMFLRDLPEPLFTNDLLIRFEEAGAILSSNTREKHLRILIDNLPPLNKLLLSWLLIHLDNISLNEKTTKMNRNSLGASLNHTFHVSSRLLTALIHHSKALFPDLILTSYIGPLPAGAILPSTAEAIQVELAKQESLLNQIHMEMNCGCIVKQREELLWEVQIVITQLKRKMKSFQKDKDASLNQEKAEEKAASISDKQIIEERIEEGSEPNTINQMELTEKYQPPTSKHDKILSVQLPEKIPPPPTKAETLFESSLDDHNIDREISPEVEFSNTSENYEMFQDTEEEHYEKQDSGGLTNLDKNITLLKLKNNSLLQLRENLIRAIQAEHKEIERLKAQLMNKKIVPSVVQHNENLDKIMDLLQKENQILQIKKINLVRQIIEQQEICIDMRAKIELFDNSSL</sequence>
<dbReference type="SUPFAM" id="SSF48350">
    <property type="entry name" value="GTPase activation domain, GAP"/>
    <property type="match status" value="1"/>
</dbReference>
<dbReference type="InterPro" id="IPR039767">
    <property type="entry name" value="RALBP1"/>
</dbReference>
<evidence type="ECO:0000313" key="4">
    <source>
        <dbReference type="EMBL" id="KAL3289648.1"/>
    </source>
</evidence>
<protein>
    <recommendedName>
        <fullName evidence="3">Rho-GAP domain-containing protein</fullName>
    </recommendedName>
</protein>
<feature type="coiled-coil region" evidence="1">
    <location>
        <begin position="542"/>
        <end position="603"/>
    </location>
</feature>
<evidence type="ECO:0000259" key="3">
    <source>
        <dbReference type="PROSITE" id="PS50238"/>
    </source>
</evidence>
<dbReference type="GO" id="GO:0031267">
    <property type="term" value="F:small GTPase binding"/>
    <property type="evidence" value="ECO:0007669"/>
    <property type="project" value="UniProtKB-ARBA"/>
</dbReference>
<dbReference type="PROSITE" id="PS50238">
    <property type="entry name" value="RHOGAP"/>
    <property type="match status" value="1"/>
</dbReference>
<dbReference type="Pfam" id="PF00620">
    <property type="entry name" value="RhoGAP"/>
    <property type="match status" value="1"/>
</dbReference>
<reference evidence="4 5" key="1">
    <citation type="journal article" date="2021" name="BMC Biol.">
        <title>Horizontally acquired antibacterial genes associated with adaptive radiation of ladybird beetles.</title>
        <authorList>
            <person name="Li H.S."/>
            <person name="Tang X.F."/>
            <person name="Huang Y.H."/>
            <person name="Xu Z.Y."/>
            <person name="Chen M.L."/>
            <person name="Du X.Y."/>
            <person name="Qiu B.Y."/>
            <person name="Chen P.T."/>
            <person name="Zhang W."/>
            <person name="Slipinski A."/>
            <person name="Escalona H.E."/>
            <person name="Waterhouse R.M."/>
            <person name="Zwick A."/>
            <person name="Pang H."/>
        </authorList>
    </citation>
    <scope>NUCLEOTIDE SEQUENCE [LARGE SCALE GENOMIC DNA]</scope>
    <source>
        <strain evidence="4">SYSU2018</strain>
    </source>
</reference>
<feature type="domain" description="Rho-GAP" evidence="3">
    <location>
        <begin position="149"/>
        <end position="337"/>
    </location>
</feature>
<dbReference type="AlphaFoldDB" id="A0ABD2PF63"/>
<evidence type="ECO:0000313" key="5">
    <source>
        <dbReference type="Proteomes" id="UP001516400"/>
    </source>
</evidence>
<comment type="caution">
    <text evidence="4">The sequence shown here is derived from an EMBL/GenBank/DDBJ whole genome shotgun (WGS) entry which is preliminary data.</text>
</comment>
<feature type="region of interest" description="Disordered" evidence="2">
    <location>
        <begin position="24"/>
        <end position="134"/>
    </location>
</feature>
<gene>
    <name evidence="4" type="ORF">HHI36_023057</name>
</gene>
<dbReference type="Gene3D" id="1.10.555.10">
    <property type="entry name" value="Rho GTPase activation protein"/>
    <property type="match status" value="1"/>
</dbReference>
<feature type="compositionally biased region" description="Basic and acidic residues" evidence="2">
    <location>
        <begin position="24"/>
        <end position="36"/>
    </location>
</feature>
<dbReference type="InterPro" id="IPR000198">
    <property type="entry name" value="RhoGAP_dom"/>
</dbReference>
<keyword evidence="5" id="KW-1185">Reference proteome</keyword>
<dbReference type="Gene3D" id="1.20.58.90">
    <property type="match status" value="1"/>
</dbReference>